<dbReference type="Proteomes" id="UP001215598">
    <property type="component" value="Unassembled WGS sequence"/>
</dbReference>
<dbReference type="EMBL" id="JARKIB010000134">
    <property type="protein sequence ID" value="KAJ7734088.1"/>
    <property type="molecule type" value="Genomic_DNA"/>
</dbReference>
<keyword evidence="8 10" id="KW-0503">Monooxygenase</keyword>
<organism evidence="11 12">
    <name type="scientific">Mycena metata</name>
    <dbReference type="NCBI Taxonomy" id="1033252"/>
    <lineage>
        <taxon>Eukaryota</taxon>
        <taxon>Fungi</taxon>
        <taxon>Dikarya</taxon>
        <taxon>Basidiomycota</taxon>
        <taxon>Agaricomycotina</taxon>
        <taxon>Agaricomycetes</taxon>
        <taxon>Agaricomycetidae</taxon>
        <taxon>Agaricales</taxon>
        <taxon>Marasmiineae</taxon>
        <taxon>Mycenaceae</taxon>
        <taxon>Mycena</taxon>
    </lineage>
</organism>
<keyword evidence="5 9" id="KW-0479">Metal-binding</keyword>
<dbReference type="PRINTS" id="PR00385">
    <property type="entry name" value="P450"/>
</dbReference>
<dbReference type="PANTHER" id="PTHR46300">
    <property type="entry name" value="P450, PUTATIVE (EUROFUNG)-RELATED-RELATED"/>
    <property type="match status" value="1"/>
</dbReference>
<dbReference type="GO" id="GO:0020037">
    <property type="term" value="F:heme binding"/>
    <property type="evidence" value="ECO:0007669"/>
    <property type="project" value="InterPro"/>
</dbReference>
<dbReference type="InterPro" id="IPR017972">
    <property type="entry name" value="Cyt_P450_CS"/>
</dbReference>
<dbReference type="Gene3D" id="1.10.630.10">
    <property type="entry name" value="Cytochrome P450"/>
    <property type="match status" value="1"/>
</dbReference>
<evidence type="ECO:0000313" key="12">
    <source>
        <dbReference type="Proteomes" id="UP001215598"/>
    </source>
</evidence>
<protein>
    <submittedName>
        <fullName evidence="11">Cytochrome P450</fullName>
    </submittedName>
</protein>
<dbReference type="InterPro" id="IPR002401">
    <property type="entry name" value="Cyt_P450_E_grp-I"/>
</dbReference>
<dbReference type="InterPro" id="IPR050364">
    <property type="entry name" value="Cytochrome_P450_fung"/>
</dbReference>
<dbReference type="PROSITE" id="PS00086">
    <property type="entry name" value="CYTOCHROME_P450"/>
    <property type="match status" value="1"/>
</dbReference>
<evidence type="ECO:0000256" key="4">
    <source>
        <dbReference type="ARBA" id="ARBA00022617"/>
    </source>
</evidence>
<evidence type="ECO:0000256" key="8">
    <source>
        <dbReference type="ARBA" id="ARBA00023033"/>
    </source>
</evidence>
<dbReference type="GO" id="GO:0016705">
    <property type="term" value="F:oxidoreductase activity, acting on paired donors, with incorporation or reduction of molecular oxygen"/>
    <property type="evidence" value="ECO:0007669"/>
    <property type="project" value="InterPro"/>
</dbReference>
<dbReference type="PANTHER" id="PTHR46300:SF7">
    <property type="entry name" value="P450, PUTATIVE (EUROFUNG)-RELATED"/>
    <property type="match status" value="1"/>
</dbReference>
<evidence type="ECO:0000256" key="10">
    <source>
        <dbReference type="RuleBase" id="RU000461"/>
    </source>
</evidence>
<comment type="caution">
    <text evidence="11">The sequence shown here is derived from an EMBL/GenBank/DDBJ whole genome shotgun (WGS) entry which is preliminary data.</text>
</comment>
<feature type="binding site" description="axial binding residue" evidence="9">
    <location>
        <position position="437"/>
    </location>
    <ligand>
        <name>heme</name>
        <dbReference type="ChEBI" id="CHEBI:30413"/>
    </ligand>
    <ligandPart>
        <name>Fe</name>
        <dbReference type="ChEBI" id="CHEBI:18248"/>
    </ligandPart>
</feature>
<dbReference type="AlphaFoldDB" id="A0AAD7I350"/>
<evidence type="ECO:0000256" key="9">
    <source>
        <dbReference type="PIRSR" id="PIRSR602401-1"/>
    </source>
</evidence>
<comment type="similarity">
    <text evidence="3 10">Belongs to the cytochrome P450 family.</text>
</comment>
<keyword evidence="6 10" id="KW-0560">Oxidoreductase</keyword>
<keyword evidence="12" id="KW-1185">Reference proteome</keyword>
<dbReference type="Pfam" id="PF00067">
    <property type="entry name" value="p450"/>
    <property type="match status" value="1"/>
</dbReference>
<evidence type="ECO:0000256" key="1">
    <source>
        <dbReference type="ARBA" id="ARBA00001971"/>
    </source>
</evidence>
<proteinExistence type="inferred from homology"/>
<dbReference type="GO" id="GO:0005506">
    <property type="term" value="F:iron ion binding"/>
    <property type="evidence" value="ECO:0007669"/>
    <property type="project" value="InterPro"/>
</dbReference>
<comment type="pathway">
    <text evidence="2">Secondary metabolite biosynthesis.</text>
</comment>
<evidence type="ECO:0000256" key="7">
    <source>
        <dbReference type="ARBA" id="ARBA00023004"/>
    </source>
</evidence>
<keyword evidence="7 9" id="KW-0408">Iron</keyword>
<name>A0AAD7I350_9AGAR</name>
<comment type="cofactor">
    <cofactor evidence="1 9">
        <name>heme</name>
        <dbReference type="ChEBI" id="CHEBI:30413"/>
    </cofactor>
</comment>
<evidence type="ECO:0000256" key="3">
    <source>
        <dbReference type="ARBA" id="ARBA00010617"/>
    </source>
</evidence>
<evidence type="ECO:0000256" key="2">
    <source>
        <dbReference type="ARBA" id="ARBA00005179"/>
    </source>
</evidence>
<accession>A0AAD7I350</accession>
<evidence type="ECO:0000256" key="5">
    <source>
        <dbReference type="ARBA" id="ARBA00022723"/>
    </source>
</evidence>
<dbReference type="CDD" id="cd11065">
    <property type="entry name" value="CYP64-like"/>
    <property type="match status" value="1"/>
</dbReference>
<dbReference type="InterPro" id="IPR001128">
    <property type="entry name" value="Cyt_P450"/>
</dbReference>
<dbReference type="GO" id="GO:0004497">
    <property type="term" value="F:monooxygenase activity"/>
    <property type="evidence" value="ECO:0007669"/>
    <property type="project" value="UniProtKB-KW"/>
</dbReference>
<reference evidence="11" key="1">
    <citation type="submission" date="2023-03" db="EMBL/GenBank/DDBJ databases">
        <title>Massive genome expansion in bonnet fungi (Mycena s.s.) driven by repeated elements and novel gene families across ecological guilds.</title>
        <authorList>
            <consortium name="Lawrence Berkeley National Laboratory"/>
            <person name="Harder C.B."/>
            <person name="Miyauchi S."/>
            <person name="Viragh M."/>
            <person name="Kuo A."/>
            <person name="Thoen E."/>
            <person name="Andreopoulos B."/>
            <person name="Lu D."/>
            <person name="Skrede I."/>
            <person name="Drula E."/>
            <person name="Henrissat B."/>
            <person name="Morin E."/>
            <person name="Kohler A."/>
            <person name="Barry K."/>
            <person name="LaButti K."/>
            <person name="Morin E."/>
            <person name="Salamov A."/>
            <person name="Lipzen A."/>
            <person name="Mereny Z."/>
            <person name="Hegedus B."/>
            <person name="Baldrian P."/>
            <person name="Stursova M."/>
            <person name="Weitz H."/>
            <person name="Taylor A."/>
            <person name="Grigoriev I.V."/>
            <person name="Nagy L.G."/>
            <person name="Martin F."/>
            <person name="Kauserud H."/>
        </authorList>
    </citation>
    <scope>NUCLEOTIDE SEQUENCE</scope>
    <source>
        <strain evidence="11">CBHHK182m</strain>
    </source>
</reference>
<keyword evidence="4 9" id="KW-0349">Heme</keyword>
<dbReference type="SUPFAM" id="SSF48264">
    <property type="entry name" value="Cytochrome P450"/>
    <property type="match status" value="1"/>
</dbReference>
<dbReference type="InterPro" id="IPR036396">
    <property type="entry name" value="Cyt_P450_sf"/>
</dbReference>
<gene>
    <name evidence="11" type="ORF">B0H16DRAFT_1767631</name>
</gene>
<dbReference type="PRINTS" id="PR00463">
    <property type="entry name" value="EP450I"/>
</dbReference>
<evidence type="ECO:0000256" key="6">
    <source>
        <dbReference type="ARBA" id="ARBA00023002"/>
    </source>
</evidence>
<evidence type="ECO:0000313" key="11">
    <source>
        <dbReference type="EMBL" id="KAJ7734088.1"/>
    </source>
</evidence>
<sequence length="513" mass="57881">MFLTVSIFTTILAVLCGLYLRRNRSRWPLPPGPPKLPLVGHLFQVPSTFQWEAYFDWSKQYNSDVIHLDVLGTSMIILSSAKAATDLLEKRSAIYSDRPRFPMVCELMGWDFNVGFMEYGEHWRAHRRLFHNVFHIEAAPLFRPKELIATHELLRCILDDPDAVMSHIRHMSGKFIMHVAYGIDVKEKDDIYLNLAEKAFHDLVDALIPGRFFVDAFPILKYVPEWFPGAGFRRKAKEWRSLAREMRDKPFAEAKRIVATGNAPHSFVASAQGTLEDCPDKEYQEEVIRGTAGTMYAAGVDGTVSTIATFILAMLSNPEAQKKAQAELDSVLKPGHLPDFDDEPSLPYVSAVLKEVLRWRPVAPLGIPHFLQVEDEYREYRFPARSIVIANAWAILHDETMYPDPDAFKPERFLLNGKPNPAIRSPDAVFGFGRRICPGRHMATSSLWIAIASILATFDITKAVGDDGRVIEPTYEYFPGLAVAPLPFKCSMKPRSPAAAELIQATGNEEYGL</sequence>